<accession>A0A198A715</accession>
<dbReference type="Pfam" id="PF00860">
    <property type="entry name" value="Xan_ur_permease"/>
    <property type="match status" value="1"/>
</dbReference>
<keyword evidence="6 7" id="KW-0472">Membrane</keyword>
<feature type="transmembrane region" description="Helical" evidence="7">
    <location>
        <begin position="49"/>
        <end position="68"/>
    </location>
</feature>
<comment type="subcellular location">
    <subcellularLocation>
        <location evidence="1">Membrane</location>
        <topology evidence="1">Multi-pass membrane protein</topology>
    </subcellularLocation>
</comment>
<evidence type="ECO:0000313" key="9">
    <source>
        <dbReference type="Proteomes" id="UP000078454"/>
    </source>
</evidence>
<dbReference type="InterPro" id="IPR006043">
    <property type="entry name" value="NCS2"/>
</dbReference>
<protein>
    <submittedName>
        <fullName evidence="8">Xanthine permease</fullName>
    </submittedName>
</protein>
<dbReference type="GO" id="GO:0042907">
    <property type="term" value="F:xanthine transmembrane transporter activity"/>
    <property type="evidence" value="ECO:0007669"/>
    <property type="project" value="TreeGrafter"/>
</dbReference>
<dbReference type="PANTHER" id="PTHR42810">
    <property type="entry name" value="PURINE PERMEASE C1399.01C-RELATED"/>
    <property type="match status" value="1"/>
</dbReference>
<feature type="transmembrane region" description="Helical" evidence="7">
    <location>
        <begin position="282"/>
        <end position="308"/>
    </location>
</feature>
<evidence type="ECO:0000256" key="3">
    <source>
        <dbReference type="ARBA" id="ARBA00022448"/>
    </source>
</evidence>
<feature type="transmembrane region" description="Helical" evidence="7">
    <location>
        <begin position="320"/>
        <end position="341"/>
    </location>
</feature>
<evidence type="ECO:0000256" key="6">
    <source>
        <dbReference type="ARBA" id="ARBA00023136"/>
    </source>
</evidence>
<dbReference type="PANTHER" id="PTHR42810:SF1">
    <property type="entry name" value="PURINE PERMEASE YWDJ-RELATED"/>
    <property type="match status" value="1"/>
</dbReference>
<dbReference type="Proteomes" id="UP000078454">
    <property type="component" value="Unassembled WGS sequence"/>
</dbReference>
<sequence length="437" mass="46256">MLRKYHSNPYLHVLQWFIFMTASSVALPIVIGGLFHLSQDEIASLMQRTFFVVGLSSMLQAALGHRYPIVDGPAGSWVSVFVMMAGISANQGYTAKEALQVLEGGLLMAGVLLFLLGITGIFYKLLNLFTPLVTNLFLFILSLQLSGVFLKGMFGLKAGQGAADYGTILISLAVFGGVVFLNVKGKGWTRNYAVLLGIIGGWVLQALAVGGISNGGSASGARIKLPDIWAWGSPQLNPGMALTAALFTLILVSNLVAAITAAQQAVPRKELPGKDVYNRGSLIAGVSHGLSALFSAVAVVSLPVTASFIRMTGQTRRMPFIIACLALSAIALVPSIVHFLAQLPTSVASAVSLATFVQMTSNSFSSLSRVVQTQRQLTILGIGILIGAGFTLIAASPLPELPVVMQYAFGNGLLVATVVVMALERFWRIDSKLIVSN</sequence>
<evidence type="ECO:0000256" key="1">
    <source>
        <dbReference type="ARBA" id="ARBA00004141"/>
    </source>
</evidence>
<keyword evidence="4 7" id="KW-0812">Transmembrane</keyword>
<dbReference type="RefSeq" id="WP_068666961.1">
    <property type="nucleotide sequence ID" value="NZ_LYPB01000074.1"/>
</dbReference>
<evidence type="ECO:0000256" key="4">
    <source>
        <dbReference type="ARBA" id="ARBA00022692"/>
    </source>
</evidence>
<evidence type="ECO:0000313" key="8">
    <source>
        <dbReference type="EMBL" id="OAS16768.1"/>
    </source>
</evidence>
<comment type="caution">
    <text evidence="8">The sequence shown here is derived from an EMBL/GenBank/DDBJ whole genome shotgun (WGS) entry which is preliminary data.</text>
</comment>
<feature type="transmembrane region" description="Helical" evidence="7">
    <location>
        <begin position="162"/>
        <end position="181"/>
    </location>
</feature>
<keyword evidence="3" id="KW-0813">Transport</keyword>
<dbReference type="EMBL" id="LYPB01000074">
    <property type="protein sequence ID" value="OAS16768.1"/>
    <property type="molecule type" value="Genomic_DNA"/>
</dbReference>
<dbReference type="AlphaFoldDB" id="A0A198A715"/>
<keyword evidence="9" id="KW-1185">Reference proteome</keyword>
<dbReference type="STRING" id="1850517.A8708_07835"/>
<feature type="transmembrane region" description="Helical" evidence="7">
    <location>
        <begin position="193"/>
        <end position="218"/>
    </location>
</feature>
<keyword evidence="5 7" id="KW-1133">Transmembrane helix</keyword>
<proteinExistence type="inferred from homology"/>
<organism evidence="8 9">
    <name type="scientific">Paenibacillus oryzisoli</name>
    <dbReference type="NCBI Taxonomy" id="1850517"/>
    <lineage>
        <taxon>Bacteria</taxon>
        <taxon>Bacillati</taxon>
        <taxon>Bacillota</taxon>
        <taxon>Bacilli</taxon>
        <taxon>Bacillales</taxon>
        <taxon>Paenibacillaceae</taxon>
        <taxon>Paenibacillus</taxon>
    </lineage>
</organism>
<feature type="transmembrane region" description="Helical" evidence="7">
    <location>
        <begin position="404"/>
        <end position="423"/>
    </location>
</feature>
<dbReference type="NCBIfam" id="NF037981">
    <property type="entry name" value="NCS2_1"/>
    <property type="match status" value="1"/>
</dbReference>
<feature type="transmembrane region" description="Helical" evidence="7">
    <location>
        <begin position="377"/>
        <end position="398"/>
    </location>
</feature>
<gene>
    <name evidence="8" type="ORF">A8708_07835</name>
</gene>
<feature type="transmembrane region" description="Helical" evidence="7">
    <location>
        <begin position="16"/>
        <end position="37"/>
    </location>
</feature>
<feature type="transmembrane region" description="Helical" evidence="7">
    <location>
        <begin position="132"/>
        <end position="150"/>
    </location>
</feature>
<evidence type="ECO:0000256" key="5">
    <source>
        <dbReference type="ARBA" id="ARBA00022989"/>
    </source>
</evidence>
<dbReference type="OrthoDB" id="5597247at2"/>
<reference evidence="8 9" key="1">
    <citation type="submission" date="2016-05" db="EMBL/GenBank/DDBJ databases">
        <title>Paenibacillus sp. 1ZS3-15 nov., isolated from the rhizosphere soil.</title>
        <authorList>
            <person name="Zhang X.X."/>
            <person name="Zhang J."/>
        </authorList>
    </citation>
    <scope>NUCLEOTIDE SEQUENCE [LARGE SCALE GENOMIC DNA]</scope>
    <source>
        <strain evidence="8 9">1ZS3-15</strain>
    </source>
</reference>
<evidence type="ECO:0000256" key="7">
    <source>
        <dbReference type="SAM" id="Phobius"/>
    </source>
</evidence>
<feature type="transmembrane region" description="Helical" evidence="7">
    <location>
        <begin position="105"/>
        <end position="126"/>
    </location>
</feature>
<evidence type="ECO:0000256" key="2">
    <source>
        <dbReference type="ARBA" id="ARBA00008821"/>
    </source>
</evidence>
<comment type="similarity">
    <text evidence="2">Belongs to the nucleobase:cation symporter-2 (NCS2) (TC 2.A.40) family.</text>
</comment>
<name>A0A198A715_9BACL</name>
<feature type="transmembrane region" description="Helical" evidence="7">
    <location>
        <begin position="239"/>
        <end position="262"/>
    </location>
</feature>
<dbReference type="GO" id="GO:0005886">
    <property type="term" value="C:plasma membrane"/>
    <property type="evidence" value="ECO:0007669"/>
    <property type="project" value="TreeGrafter"/>
</dbReference>